<evidence type="ECO:0000256" key="2">
    <source>
        <dbReference type="ARBA" id="ARBA00022908"/>
    </source>
</evidence>
<dbReference type="PANTHER" id="PTHR30629">
    <property type="entry name" value="PROPHAGE INTEGRASE"/>
    <property type="match status" value="1"/>
</dbReference>
<evidence type="ECO:0000256" key="4">
    <source>
        <dbReference type="ARBA" id="ARBA00023172"/>
    </source>
</evidence>
<feature type="domain" description="Tyr recombinase" evidence="5">
    <location>
        <begin position="167"/>
        <end position="360"/>
    </location>
</feature>
<dbReference type="Pfam" id="PF00589">
    <property type="entry name" value="Phage_integrase"/>
    <property type="match status" value="1"/>
</dbReference>
<dbReference type="RefSeq" id="WP_159456634.1">
    <property type="nucleotide sequence ID" value="NZ_FXWG01000002.1"/>
</dbReference>
<dbReference type="GO" id="GO:0003677">
    <property type="term" value="F:DNA binding"/>
    <property type="evidence" value="ECO:0007669"/>
    <property type="project" value="UniProtKB-KW"/>
</dbReference>
<keyword evidence="3" id="KW-0238">DNA-binding</keyword>
<evidence type="ECO:0000256" key="3">
    <source>
        <dbReference type="ARBA" id="ARBA00023125"/>
    </source>
</evidence>
<keyword evidence="2" id="KW-0229">DNA integration</keyword>
<dbReference type="Proteomes" id="UP000194420">
    <property type="component" value="Unassembled WGS sequence"/>
</dbReference>
<dbReference type="PROSITE" id="PS51898">
    <property type="entry name" value="TYR_RECOMBINASE"/>
    <property type="match status" value="1"/>
</dbReference>
<dbReference type="PANTHER" id="PTHR30629:SF2">
    <property type="entry name" value="PROPHAGE INTEGRASE INTS-RELATED"/>
    <property type="match status" value="1"/>
</dbReference>
<comment type="similarity">
    <text evidence="1">Belongs to the 'phage' integrase family.</text>
</comment>
<evidence type="ECO:0000256" key="1">
    <source>
        <dbReference type="ARBA" id="ARBA00008857"/>
    </source>
</evidence>
<dbReference type="OrthoDB" id="8201432at2"/>
<evidence type="ECO:0000259" key="5">
    <source>
        <dbReference type="PROSITE" id="PS51898"/>
    </source>
</evidence>
<sequence length="365" mass="40973">MISGIHFVTKKRSGKPTLHYVYAWRGGPLIAKREGGGKPVLTAAEIKAAIEAIERNATPDSKTLSALVREWERSPAWENLASSTKKTWSSYIKQIIERWGQTPLSVWNDPRMKAKVVRWRDERAATPRAADLGVMVLRELLKFGCLHGRVLINVAEGIPTLYRNGQRAEIIWTDEDIDRFSFEAKRMDKLHVLDGLRLCAVTGLRREDLVTVSCSDVYDFAIVKRALKTSRGRRRTASMPRIPELDLLLQELDTRPREEGVTTLLVNSRGKPWSGDGFGGSFNRVRDAAGIVFTDPDTGEQKRKHLHDVRGTFATRLILSGLTDAEVAEIMAWSVEKVSGIRRTYVDQSRAIVAIGERIMKAGVN</sequence>
<dbReference type="GO" id="GO:0015074">
    <property type="term" value="P:DNA integration"/>
    <property type="evidence" value="ECO:0007669"/>
    <property type="project" value="UniProtKB-KW"/>
</dbReference>
<dbReference type="SUPFAM" id="SSF56349">
    <property type="entry name" value="DNA breaking-rejoining enzymes"/>
    <property type="match status" value="1"/>
</dbReference>
<dbReference type="InterPro" id="IPR050808">
    <property type="entry name" value="Phage_Integrase"/>
</dbReference>
<keyword evidence="4" id="KW-0233">DNA recombination</keyword>
<dbReference type="Gene3D" id="1.10.150.130">
    <property type="match status" value="1"/>
</dbReference>
<keyword evidence="7" id="KW-1185">Reference proteome</keyword>
<dbReference type="InterPro" id="IPR011010">
    <property type="entry name" value="DNA_brk_join_enz"/>
</dbReference>
<proteinExistence type="inferred from homology"/>
<dbReference type="InterPro" id="IPR002104">
    <property type="entry name" value="Integrase_catalytic"/>
</dbReference>
<dbReference type="InterPro" id="IPR010998">
    <property type="entry name" value="Integrase_recombinase_N"/>
</dbReference>
<dbReference type="AlphaFoldDB" id="A0A1Y6F4B0"/>
<organism evidence="6 7">
    <name type="scientific">Altererythrobacter xiamenensis</name>
    <dbReference type="NCBI Taxonomy" id="1316679"/>
    <lineage>
        <taxon>Bacteria</taxon>
        <taxon>Pseudomonadati</taxon>
        <taxon>Pseudomonadota</taxon>
        <taxon>Alphaproteobacteria</taxon>
        <taxon>Sphingomonadales</taxon>
        <taxon>Erythrobacteraceae</taxon>
        <taxon>Altererythrobacter</taxon>
    </lineage>
</organism>
<evidence type="ECO:0000313" key="7">
    <source>
        <dbReference type="Proteomes" id="UP000194420"/>
    </source>
</evidence>
<protein>
    <submittedName>
        <fullName evidence="6">Phage integrase family protein</fullName>
    </submittedName>
</protein>
<name>A0A1Y6F4B0_9SPHN</name>
<accession>A0A1Y6F4B0</accession>
<dbReference type="GO" id="GO:0006310">
    <property type="term" value="P:DNA recombination"/>
    <property type="evidence" value="ECO:0007669"/>
    <property type="project" value="UniProtKB-KW"/>
</dbReference>
<evidence type="ECO:0000313" key="6">
    <source>
        <dbReference type="EMBL" id="SMQ69715.1"/>
    </source>
</evidence>
<dbReference type="InterPro" id="IPR013762">
    <property type="entry name" value="Integrase-like_cat_sf"/>
</dbReference>
<dbReference type="Gene3D" id="1.10.443.10">
    <property type="entry name" value="Intergrase catalytic core"/>
    <property type="match status" value="1"/>
</dbReference>
<dbReference type="EMBL" id="FXWG01000002">
    <property type="protein sequence ID" value="SMQ69715.1"/>
    <property type="molecule type" value="Genomic_DNA"/>
</dbReference>
<reference evidence="7" key="1">
    <citation type="submission" date="2017-04" db="EMBL/GenBank/DDBJ databases">
        <authorList>
            <person name="Varghese N."/>
            <person name="Submissions S."/>
        </authorList>
    </citation>
    <scope>NUCLEOTIDE SEQUENCE [LARGE SCALE GENOMIC DNA]</scope>
</reference>
<gene>
    <name evidence="6" type="ORF">SAMN06297468_1904</name>
</gene>